<evidence type="ECO:0000256" key="7">
    <source>
        <dbReference type="RuleBase" id="RU363032"/>
    </source>
</evidence>
<dbReference type="Pfam" id="PF00528">
    <property type="entry name" value="BPD_transp_1"/>
    <property type="match status" value="1"/>
</dbReference>
<feature type="transmembrane region" description="Helical" evidence="7">
    <location>
        <begin position="236"/>
        <end position="255"/>
    </location>
</feature>
<keyword evidence="3" id="KW-1003">Cell membrane</keyword>
<dbReference type="AlphaFoldDB" id="A0A3L9Z876"/>
<keyword evidence="6 7" id="KW-0472">Membrane</keyword>
<keyword evidence="2 7" id="KW-0813">Transport</keyword>
<evidence type="ECO:0000256" key="6">
    <source>
        <dbReference type="ARBA" id="ARBA00023136"/>
    </source>
</evidence>
<comment type="similarity">
    <text evidence="7">Belongs to the binding-protein-dependent transport system permease family.</text>
</comment>
<feature type="transmembrane region" description="Helical" evidence="7">
    <location>
        <begin position="208"/>
        <end position="230"/>
    </location>
</feature>
<sequence>MKTTNTSNPSAGGLTKIALRKFKKNFWGVFSLAFLILCVLTAIFAYALAPDNSQNANQMHLSIHSKSPGFRVNMLTIPAVVEQEDGFTSFFFGRKNADAEIPISDFSLKNNKLQIIEYTSDGTGGLEKEFDLSYFPKSATIEAIPKQYISEKKFILGTDKYGRDLLSRMLIGIRISLAIGFVAVFISLIIGITMGALAGYFGGKVDAAIMWIINVTWSIPTLLLVIAITLALGKGFWQVFIAVGLTMWVEVARVVRGQVMSVKQMQYVTAAKALGYNNWRIITKHILPNAMAPVIIISAANFAGAILIESGLSFLGIGAQPPMPSWGGIIKDHYTFIILGKPYLALIPGLAIMSLVTAFMLIGNALRDALDVRN</sequence>
<accession>A0A3L9Z876</accession>
<comment type="subcellular location">
    <subcellularLocation>
        <location evidence="1 7">Cell membrane</location>
        <topology evidence="1 7">Multi-pass membrane protein</topology>
    </subcellularLocation>
</comment>
<evidence type="ECO:0000256" key="1">
    <source>
        <dbReference type="ARBA" id="ARBA00004651"/>
    </source>
</evidence>
<keyword evidence="5 7" id="KW-1133">Transmembrane helix</keyword>
<dbReference type="EMBL" id="REFC01000011">
    <property type="protein sequence ID" value="RMA66495.1"/>
    <property type="molecule type" value="Genomic_DNA"/>
</dbReference>
<dbReference type="InterPro" id="IPR035906">
    <property type="entry name" value="MetI-like_sf"/>
</dbReference>
<proteinExistence type="inferred from homology"/>
<dbReference type="Proteomes" id="UP000271339">
    <property type="component" value="Unassembled WGS sequence"/>
</dbReference>
<feature type="transmembrane region" description="Helical" evidence="7">
    <location>
        <begin position="290"/>
        <end position="317"/>
    </location>
</feature>
<protein>
    <submittedName>
        <fullName evidence="9">Peptide/nickel transport system permease protein</fullName>
    </submittedName>
</protein>
<name>A0A3L9Z876_9FLAO</name>
<dbReference type="OrthoDB" id="9783218at2"/>
<dbReference type="Pfam" id="PF12911">
    <property type="entry name" value="OppC_N"/>
    <property type="match status" value="1"/>
</dbReference>
<evidence type="ECO:0000256" key="4">
    <source>
        <dbReference type="ARBA" id="ARBA00022692"/>
    </source>
</evidence>
<feature type="transmembrane region" description="Helical" evidence="7">
    <location>
        <begin position="343"/>
        <end position="366"/>
    </location>
</feature>
<dbReference type="PANTHER" id="PTHR43386">
    <property type="entry name" value="OLIGOPEPTIDE TRANSPORT SYSTEM PERMEASE PROTEIN APPC"/>
    <property type="match status" value="1"/>
</dbReference>
<dbReference type="PANTHER" id="PTHR43386:SF1">
    <property type="entry name" value="D,D-DIPEPTIDE TRANSPORT SYSTEM PERMEASE PROTEIN DDPC-RELATED"/>
    <property type="match status" value="1"/>
</dbReference>
<dbReference type="InterPro" id="IPR025966">
    <property type="entry name" value="OppC_N"/>
</dbReference>
<reference evidence="9 10" key="1">
    <citation type="submission" date="2018-10" db="EMBL/GenBank/DDBJ databases">
        <title>Genomic Encyclopedia of Archaeal and Bacterial Type Strains, Phase II (KMG-II): from individual species to whole genera.</title>
        <authorList>
            <person name="Goeker M."/>
        </authorList>
    </citation>
    <scope>NUCLEOTIDE SEQUENCE [LARGE SCALE GENOMIC DNA]</scope>
    <source>
        <strain evidence="9 10">DSM 23424</strain>
    </source>
</reference>
<dbReference type="RefSeq" id="WP_121906483.1">
    <property type="nucleotide sequence ID" value="NZ_REFC01000011.1"/>
</dbReference>
<gene>
    <name evidence="9" type="ORF">BXY75_0921</name>
</gene>
<comment type="caution">
    <text evidence="9">The sequence shown here is derived from an EMBL/GenBank/DDBJ whole genome shotgun (WGS) entry which is preliminary data.</text>
</comment>
<evidence type="ECO:0000256" key="2">
    <source>
        <dbReference type="ARBA" id="ARBA00022448"/>
    </source>
</evidence>
<dbReference type="InterPro" id="IPR000515">
    <property type="entry name" value="MetI-like"/>
</dbReference>
<evidence type="ECO:0000256" key="5">
    <source>
        <dbReference type="ARBA" id="ARBA00022989"/>
    </source>
</evidence>
<feature type="transmembrane region" description="Helical" evidence="7">
    <location>
        <begin position="175"/>
        <end position="201"/>
    </location>
</feature>
<evidence type="ECO:0000313" key="9">
    <source>
        <dbReference type="EMBL" id="RMA66495.1"/>
    </source>
</evidence>
<feature type="transmembrane region" description="Helical" evidence="7">
    <location>
        <begin position="26"/>
        <end position="49"/>
    </location>
</feature>
<dbReference type="Gene3D" id="1.10.3720.10">
    <property type="entry name" value="MetI-like"/>
    <property type="match status" value="1"/>
</dbReference>
<dbReference type="SUPFAM" id="SSF161098">
    <property type="entry name" value="MetI-like"/>
    <property type="match status" value="1"/>
</dbReference>
<evidence type="ECO:0000259" key="8">
    <source>
        <dbReference type="PROSITE" id="PS50928"/>
    </source>
</evidence>
<evidence type="ECO:0000313" key="10">
    <source>
        <dbReference type="Proteomes" id="UP000271339"/>
    </source>
</evidence>
<dbReference type="PROSITE" id="PS50928">
    <property type="entry name" value="ABC_TM1"/>
    <property type="match status" value="1"/>
</dbReference>
<evidence type="ECO:0000256" key="3">
    <source>
        <dbReference type="ARBA" id="ARBA00022475"/>
    </source>
</evidence>
<keyword evidence="4 7" id="KW-0812">Transmembrane</keyword>
<dbReference type="InterPro" id="IPR050366">
    <property type="entry name" value="BP-dependent_transpt_permease"/>
</dbReference>
<feature type="domain" description="ABC transmembrane type-1" evidence="8">
    <location>
        <begin position="173"/>
        <end position="363"/>
    </location>
</feature>
<dbReference type="GO" id="GO:0055085">
    <property type="term" value="P:transmembrane transport"/>
    <property type="evidence" value="ECO:0007669"/>
    <property type="project" value="InterPro"/>
</dbReference>
<organism evidence="9 10">
    <name type="scientific">Ulvibacter antarcticus</name>
    <dbReference type="NCBI Taxonomy" id="442714"/>
    <lineage>
        <taxon>Bacteria</taxon>
        <taxon>Pseudomonadati</taxon>
        <taxon>Bacteroidota</taxon>
        <taxon>Flavobacteriia</taxon>
        <taxon>Flavobacteriales</taxon>
        <taxon>Flavobacteriaceae</taxon>
        <taxon>Ulvibacter</taxon>
    </lineage>
</organism>
<dbReference type="CDD" id="cd06261">
    <property type="entry name" value="TM_PBP2"/>
    <property type="match status" value="1"/>
</dbReference>
<dbReference type="GO" id="GO:0005886">
    <property type="term" value="C:plasma membrane"/>
    <property type="evidence" value="ECO:0007669"/>
    <property type="project" value="UniProtKB-SubCell"/>
</dbReference>
<keyword evidence="10" id="KW-1185">Reference proteome</keyword>